<dbReference type="GO" id="GO:0034039">
    <property type="term" value="F:8-oxo-7,8-dihydroguanine DNA N-glycosylase activity"/>
    <property type="evidence" value="ECO:0007669"/>
    <property type="project" value="TreeGrafter"/>
</dbReference>
<evidence type="ECO:0000256" key="2">
    <source>
        <dbReference type="ARBA" id="ARBA00001947"/>
    </source>
</evidence>
<feature type="domain" description="Formamidopyrimidine-DNA glycosylase catalytic" evidence="22">
    <location>
        <begin position="2"/>
        <end position="125"/>
    </location>
</feature>
<comment type="catalytic activity">
    <reaction evidence="19">
        <text>2'-deoxyribonucleotide-(2'-deoxyribose 5'-phosphate)-2'-deoxyribonucleotide-DNA = a 3'-end 2'-deoxyribonucleotide-(2,3-dehydro-2,3-deoxyribose 5'-phosphate)-DNA + a 5'-end 5'-phospho-2'-deoxyribonucleoside-DNA + H(+)</text>
        <dbReference type="Rhea" id="RHEA:66592"/>
        <dbReference type="Rhea" id="RHEA-COMP:13180"/>
        <dbReference type="Rhea" id="RHEA-COMP:16897"/>
        <dbReference type="Rhea" id="RHEA-COMP:17067"/>
        <dbReference type="ChEBI" id="CHEBI:15378"/>
        <dbReference type="ChEBI" id="CHEBI:136412"/>
        <dbReference type="ChEBI" id="CHEBI:157695"/>
        <dbReference type="ChEBI" id="CHEBI:167181"/>
        <dbReference type="EC" id="4.2.99.18"/>
    </reaction>
</comment>
<evidence type="ECO:0000256" key="19">
    <source>
        <dbReference type="ARBA" id="ARBA00044632"/>
    </source>
</evidence>
<comment type="similarity">
    <text evidence="3">Belongs to the FPG family.</text>
</comment>
<gene>
    <name evidence="23" type="primary">mutM</name>
    <name evidence="23" type="ORF">ENSA5_14670</name>
</gene>
<dbReference type="PANTHER" id="PTHR22993">
    <property type="entry name" value="FORMAMIDOPYRIMIDINE-DNA GLYCOSYLASE"/>
    <property type="match status" value="1"/>
</dbReference>
<keyword evidence="14" id="KW-0234">DNA repair</keyword>
<dbReference type="RefSeq" id="WP_106390937.1">
    <property type="nucleotide sequence ID" value="NZ_PVNK01000079.1"/>
</dbReference>
<evidence type="ECO:0000256" key="6">
    <source>
        <dbReference type="ARBA" id="ARBA00012720"/>
    </source>
</evidence>
<dbReference type="FunFam" id="1.10.8.50:FF:000003">
    <property type="entry name" value="Formamidopyrimidine-DNA glycosylase"/>
    <property type="match status" value="1"/>
</dbReference>
<dbReference type="SUPFAM" id="SSF57716">
    <property type="entry name" value="Glucocorticoid receptor-like (DNA-binding domain)"/>
    <property type="match status" value="1"/>
</dbReference>
<name>A0A2S9YEJ2_9BACT</name>
<dbReference type="OrthoDB" id="9800855at2"/>
<dbReference type="GO" id="GO:0008270">
    <property type="term" value="F:zinc ion binding"/>
    <property type="evidence" value="ECO:0007669"/>
    <property type="project" value="UniProtKB-KW"/>
</dbReference>
<dbReference type="InterPro" id="IPR035937">
    <property type="entry name" value="FPG_N"/>
</dbReference>
<dbReference type="InterPro" id="IPR020629">
    <property type="entry name" value="FPG_Glyclase"/>
</dbReference>
<organism evidence="23 24">
    <name type="scientific">Enhygromyxa salina</name>
    <dbReference type="NCBI Taxonomy" id="215803"/>
    <lineage>
        <taxon>Bacteria</taxon>
        <taxon>Pseudomonadati</taxon>
        <taxon>Myxococcota</taxon>
        <taxon>Polyangia</taxon>
        <taxon>Nannocystales</taxon>
        <taxon>Nannocystaceae</taxon>
        <taxon>Enhygromyxa</taxon>
    </lineage>
</organism>
<dbReference type="PROSITE" id="PS51066">
    <property type="entry name" value="ZF_FPG_2"/>
    <property type="match status" value="1"/>
</dbReference>
<evidence type="ECO:0000256" key="16">
    <source>
        <dbReference type="ARBA" id="ARBA00023268"/>
    </source>
</evidence>
<dbReference type="SUPFAM" id="SSF81624">
    <property type="entry name" value="N-terminal domain of MutM-like DNA repair proteins"/>
    <property type="match status" value="1"/>
</dbReference>
<feature type="domain" description="FPG-type" evidence="21">
    <location>
        <begin position="250"/>
        <end position="284"/>
    </location>
</feature>
<dbReference type="Pfam" id="PF06831">
    <property type="entry name" value="H2TH"/>
    <property type="match status" value="1"/>
</dbReference>
<evidence type="ECO:0000313" key="24">
    <source>
        <dbReference type="Proteomes" id="UP000237968"/>
    </source>
</evidence>
<accession>A0A2S9YEJ2</accession>
<dbReference type="SMART" id="SM01232">
    <property type="entry name" value="H2TH"/>
    <property type="match status" value="1"/>
</dbReference>
<dbReference type="PROSITE" id="PS51068">
    <property type="entry name" value="FPG_CAT"/>
    <property type="match status" value="1"/>
</dbReference>
<dbReference type="InterPro" id="IPR012319">
    <property type="entry name" value="FPG_cat"/>
</dbReference>
<evidence type="ECO:0000256" key="12">
    <source>
        <dbReference type="ARBA" id="ARBA00022833"/>
    </source>
</evidence>
<dbReference type="AlphaFoldDB" id="A0A2S9YEJ2"/>
<evidence type="ECO:0000256" key="5">
    <source>
        <dbReference type="ARBA" id="ARBA00012024"/>
    </source>
</evidence>
<evidence type="ECO:0000256" key="4">
    <source>
        <dbReference type="ARBA" id="ARBA00011245"/>
    </source>
</evidence>
<evidence type="ECO:0000259" key="21">
    <source>
        <dbReference type="PROSITE" id="PS51066"/>
    </source>
</evidence>
<dbReference type="CDD" id="cd08966">
    <property type="entry name" value="EcFpg-like_N"/>
    <property type="match status" value="1"/>
</dbReference>
<dbReference type="GO" id="GO:0006284">
    <property type="term" value="P:base-excision repair"/>
    <property type="evidence" value="ECO:0007669"/>
    <property type="project" value="InterPro"/>
</dbReference>
<evidence type="ECO:0000256" key="17">
    <source>
        <dbReference type="ARBA" id="ARBA00023295"/>
    </source>
</evidence>
<comment type="caution">
    <text evidence="23">The sequence shown here is derived from an EMBL/GenBank/DDBJ whole genome shotgun (WGS) entry which is preliminary data.</text>
</comment>
<dbReference type="SMART" id="SM00898">
    <property type="entry name" value="Fapy_DNA_glyco"/>
    <property type="match status" value="1"/>
</dbReference>
<dbReference type="NCBIfam" id="TIGR00577">
    <property type="entry name" value="fpg"/>
    <property type="match status" value="1"/>
</dbReference>
<dbReference type="PANTHER" id="PTHR22993:SF9">
    <property type="entry name" value="FORMAMIDOPYRIMIDINE-DNA GLYCOSYLASE"/>
    <property type="match status" value="1"/>
</dbReference>
<keyword evidence="17 23" id="KW-0326">Glycosidase</keyword>
<sequence>MPELPEVESVRRGIVRARIREPVTSVWRSKLPLRVGKHWQRKHEQLGILVGAVPGKVRRRGKYLLWHLHADANADDDELVLLIHLGMSGRCGIAQPDQTRVAHTHLVLGFADGRQLRFVDPRRFGGLRAGTLSEIYDRDPIASLGPEPLARSFGGPTLEHSLGRSRRALRDALLDQRAVAGIGNIYAIEACFDAGLHPLLPACRLAPSAWQRLADALVTALRRGIANGGTTLKDFRNVTGKVGRNQDDLRVYGRAGQPCPLCTTPLVAFVHQGRSGVFCRRCQAKPRTRRVA</sequence>
<keyword evidence="16" id="KW-0511">Multifunctional enzyme</keyword>
<dbReference type="EMBL" id="PVNK01000079">
    <property type="protein sequence ID" value="PRQ03535.1"/>
    <property type="molecule type" value="Genomic_DNA"/>
</dbReference>
<dbReference type="EC" id="3.2.2.23" evidence="5"/>
<dbReference type="Pfam" id="PF01149">
    <property type="entry name" value="Fapy_DNA_glyco"/>
    <property type="match status" value="1"/>
</dbReference>
<dbReference type="SUPFAM" id="SSF46946">
    <property type="entry name" value="S13-like H2TH domain"/>
    <property type="match status" value="1"/>
</dbReference>
<evidence type="ECO:0000256" key="9">
    <source>
        <dbReference type="ARBA" id="ARBA00022763"/>
    </source>
</evidence>
<evidence type="ECO:0000256" key="15">
    <source>
        <dbReference type="ARBA" id="ARBA00023239"/>
    </source>
</evidence>
<keyword evidence="10 20" id="KW-0863">Zinc-finger</keyword>
<dbReference type="EC" id="4.2.99.18" evidence="6"/>
<keyword evidence="12" id="KW-0862">Zinc</keyword>
<keyword evidence="9" id="KW-0227">DNA damage</keyword>
<evidence type="ECO:0000256" key="7">
    <source>
        <dbReference type="ARBA" id="ARBA00016240"/>
    </source>
</evidence>
<dbReference type="InterPro" id="IPR010979">
    <property type="entry name" value="Ribosomal_uS13-like_H2TH"/>
</dbReference>
<comment type="catalytic activity">
    <reaction evidence="1">
        <text>Hydrolysis of DNA containing ring-opened 7-methylguanine residues, releasing 2,6-diamino-4-hydroxy-5-(N-methyl)formamidopyrimidine.</text>
        <dbReference type="EC" id="3.2.2.23"/>
    </reaction>
</comment>
<evidence type="ECO:0000256" key="20">
    <source>
        <dbReference type="PROSITE-ProRule" id="PRU00391"/>
    </source>
</evidence>
<protein>
    <recommendedName>
        <fullName evidence="7">Formamidopyrimidine-DNA glycosylase</fullName>
        <ecNumber evidence="5">3.2.2.23</ecNumber>
        <ecNumber evidence="6">4.2.99.18</ecNumber>
    </recommendedName>
    <alternativeName>
        <fullName evidence="18">DNA-(apurinic or apyrimidinic site) lyase MutM</fullName>
    </alternativeName>
</protein>
<evidence type="ECO:0000259" key="22">
    <source>
        <dbReference type="PROSITE" id="PS51068"/>
    </source>
</evidence>
<dbReference type="GO" id="GO:0003684">
    <property type="term" value="F:damaged DNA binding"/>
    <property type="evidence" value="ECO:0007669"/>
    <property type="project" value="InterPro"/>
</dbReference>
<dbReference type="InterPro" id="IPR015886">
    <property type="entry name" value="H2TH_FPG"/>
</dbReference>
<keyword evidence="24" id="KW-1185">Reference proteome</keyword>
<keyword evidence="15" id="KW-0456">Lyase</keyword>
<reference evidence="23 24" key="1">
    <citation type="submission" date="2018-03" db="EMBL/GenBank/DDBJ databases">
        <title>Draft Genome Sequences of the Obligatory Marine Myxobacteria Enhygromyxa salina SWB005.</title>
        <authorList>
            <person name="Poehlein A."/>
            <person name="Moghaddam J.A."/>
            <person name="Harms H."/>
            <person name="Alanjari M."/>
            <person name="Koenig G.M."/>
            <person name="Daniel R."/>
            <person name="Schaeberle T.F."/>
        </authorList>
    </citation>
    <scope>NUCLEOTIDE SEQUENCE [LARGE SCALE GENOMIC DNA]</scope>
    <source>
        <strain evidence="23 24">SWB005</strain>
    </source>
</reference>
<evidence type="ECO:0000256" key="18">
    <source>
        <dbReference type="ARBA" id="ARBA00030638"/>
    </source>
</evidence>
<evidence type="ECO:0000256" key="1">
    <source>
        <dbReference type="ARBA" id="ARBA00001668"/>
    </source>
</evidence>
<keyword evidence="13" id="KW-0238">DNA-binding</keyword>
<evidence type="ECO:0000256" key="3">
    <source>
        <dbReference type="ARBA" id="ARBA00009409"/>
    </source>
</evidence>
<dbReference type="InterPro" id="IPR000214">
    <property type="entry name" value="Znf_DNA_glyclase/AP_lyase"/>
</dbReference>
<dbReference type="NCBIfam" id="NF002211">
    <property type="entry name" value="PRK01103.1"/>
    <property type="match status" value="1"/>
</dbReference>
<keyword evidence="8" id="KW-0479">Metal-binding</keyword>
<evidence type="ECO:0000256" key="11">
    <source>
        <dbReference type="ARBA" id="ARBA00022801"/>
    </source>
</evidence>
<dbReference type="Gene3D" id="1.10.8.50">
    <property type="match status" value="1"/>
</dbReference>
<evidence type="ECO:0000256" key="8">
    <source>
        <dbReference type="ARBA" id="ARBA00022723"/>
    </source>
</evidence>
<comment type="subunit">
    <text evidence="4">Monomer.</text>
</comment>
<evidence type="ECO:0000256" key="13">
    <source>
        <dbReference type="ARBA" id="ARBA00023125"/>
    </source>
</evidence>
<evidence type="ECO:0000313" key="23">
    <source>
        <dbReference type="EMBL" id="PRQ03535.1"/>
    </source>
</evidence>
<comment type="cofactor">
    <cofactor evidence="2">
        <name>Zn(2+)</name>
        <dbReference type="ChEBI" id="CHEBI:29105"/>
    </cofactor>
</comment>
<evidence type="ECO:0000256" key="10">
    <source>
        <dbReference type="ARBA" id="ARBA00022771"/>
    </source>
</evidence>
<evidence type="ECO:0000256" key="14">
    <source>
        <dbReference type="ARBA" id="ARBA00023204"/>
    </source>
</evidence>
<dbReference type="Gene3D" id="3.20.190.10">
    <property type="entry name" value="MutM-like, N-terminal"/>
    <property type="match status" value="1"/>
</dbReference>
<dbReference type="Proteomes" id="UP000237968">
    <property type="component" value="Unassembled WGS sequence"/>
</dbReference>
<keyword evidence="11 23" id="KW-0378">Hydrolase</keyword>
<dbReference type="GO" id="GO:0140078">
    <property type="term" value="F:class I DNA-(apurinic or apyrimidinic site) endonuclease activity"/>
    <property type="evidence" value="ECO:0007669"/>
    <property type="project" value="UniProtKB-EC"/>
</dbReference>
<proteinExistence type="inferred from homology"/>